<dbReference type="AlphaFoldDB" id="A0A3Q2YBI8"/>
<reference evidence="2" key="1">
    <citation type="submission" date="2025-08" db="UniProtKB">
        <authorList>
            <consortium name="Ensembl"/>
        </authorList>
    </citation>
    <scope>IDENTIFICATION</scope>
</reference>
<evidence type="ECO:0000313" key="2">
    <source>
        <dbReference type="Ensembl" id="ENSHCOP00000015269.1"/>
    </source>
</evidence>
<feature type="region of interest" description="Disordered" evidence="1">
    <location>
        <begin position="17"/>
        <end position="48"/>
    </location>
</feature>
<evidence type="ECO:0000313" key="3">
    <source>
        <dbReference type="Proteomes" id="UP000264820"/>
    </source>
</evidence>
<reference evidence="2" key="2">
    <citation type="submission" date="2025-09" db="UniProtKB">
        <authorList>
            <consortium name="Ensembl"/>
        </authorList>
    </citation>
    <scope>IDENTIFICATION</scope>
</reference>
<evidence type="ECO:0000256" key="1">
    <source>
        <dbReference type="SAM" id="MobiDB-lite"/>
    </source>
</evidence>
<proteinExistence type="predicted"/>
<organism evidence="2 3">
    <name type="scientific">Hippocampus comes</name>
    <name type="common">Tiger tail seahorse</name>
    <dbReference type="NCBI Taxonomy" id="109280"/>
    <lineage>
        <taxon>Eukaryota</taxon>
        <taxon>Metazoa</taxon>
        <taxon>Chordata</taxon>
        <taxon>Craniata</taxon>
        <taxon>Vertebrata</taxon>
        <taxon>Euteleostomi</taxon>
        <taxon>Actinopterygii</taxon>
        <taxon>Neopterygii</taxon>
        <taxon>Teleostei</taxon>
        <taxon>Neoteleostei</taxon>
        <taxon>Acanthomorphata</taxon>
        <taxon>Syngnathiaria</taxon>
        <taxon>Syngnathiformes</taxon>
        <taxon>Syngnathoidei</taxon>
        <taxon>Syngnathidae</taxon>
        <taxon>Hippocampus</taxon>
    </lineage>
</organism>
<name>A0A3Q2YBI8_HIPCM</name>
<protein>
    <submittedName>
        <fullName evidence="2">Uncharacterized protein</fullName>
    </submittedName>
</protein>
<keyword evidence="3" id="KW-1185">Reference proteome</keyword>
<dbReference type="Ensembl" id="ENSHCOT00000023138.1">
    <property type="protein sequence ID" value="ENSHCOP00000015269.1"/>
    <property type="gene ID" value="ENSHCOG00000018842.1"/>
</dbReference>
<accession>A0A3Q2YBI8</accession>
<dbReference type="Proteomes" id="UP000264820">
    <property type="component" value="Unplaced"/>
</dbReference>
<sequence>LVCSPCVALKVMPTPFPSPSAAPTTWHWHHGPNPSSTGRSSPALEPSEQQTLLLCQLENSLHPKTLLGNCS</sequence>